<protein>
    <submittedName>
        <fullName evidence="2">Uncharacterized protein</fullName>
    </submittedName>
</protein>
<gene>
    <name evidence="2" type="ORF">Adt_27774</name>
</gene>
<dbReference type="Proteomes" id="UP001604336">
    <property type="component" value="Unassembled WGS sequence"/>
</dbReference>
<sequence length="129" mass="15489">MPRAKKSTQDTRPSSEKRKAPSKKTSKQLAMYDDIKFETEKAWLVYKNDTSRRSIMPERRVLTSDFENELLGQVIARNQWATFVATPCVVYVEIVKEFYANIYDNLDNPEYPKYRQVYMWWQYIPFSPW</sequence>
<dbReference type="AlphaFoldDB" id="A0ABD1RUP9"/>
<reference evidence="3" key="1">
    <citation type="submission" date="2024-07" db="EMBL/GenBank/DDBJ databases">
        <title>Two chromosome-level genome assemblies of Korean endemic species Abeliophyllum distichum and Forsythia ovata (Oleaceae).</title>
        <authorList>
            <person name="Jang H."/>
        </authorList>
    </citation>
    <scope>NUCLEOTIDE SEQUENCE [LARGE SCALE GENOMIC DNA]</scope>
</reference>
<organism evidence="2 3">
    <name type="scientific">Abeliophyllum distichum</name>
    <dbReference type="NCBI Taxonomy" id="126358"/>
    <lineage>
        <taxon>Eukaryota</taxon>
        <taxon>Viridiplantae</taxon>
        <taxon>Streptophyta</taxon>
        <taxon>Embryophyta</taxon>
        <taxon>Tracheophyta</taxon>
        <taxon>Spermatophyta</taxon>
        <taxon>Magnoliopsida</taxon>
        <taxon>eudicotyledons</taxon>
        <taxon>Gunneridae</taxon>
        <taxon>Pentapetalae</taxon>
        <taxon>asterids</taxon>
        <taxon>lamiids</taxon>
        <taxon>Lamiales</taxon>
        <taxon>Oleaceae</taxon>
        <taxon>Forsythieae</taxon>
        <taxon>Abeliophyllum</taxon>
    </lineage>
</organism>
<keyword evidence="3" id="KW-1185">Reference proteome</keyword>
<evidence type="ECO:0000313" key="2">
    <source>
        <dbReference type="EMBL" id="KAL2492146.1"/>
    </source>
</evidence>
<feature type="compositionally biased region" description="Basic and acidic residues" evidence="1">
    <location>
        <begin position="7"/>
        <end position="19"/>
    </location>
</feature>
<comment type="caution">
    <text evidence="2">The sequence shown here is derived from an EMBL/GenBank/DDBJ whole genome shotgun (WGS) entry which is preliminary data.</text>
</comment>
<evidence type="ECO:0000313" key="3">
    <source>
        <dbReference type="Proteomes" id="UP001604336"/>
    </source>
</evidence>
<name>A0ABD1RUP9_9LAMI</name>
<evidence type="ECO:0000256" key="1">
    <source>
        <dbReference type="SAM" id="MobiDB-lite"/>
    </source>
</evidence>
<dbReference type="EMBL" id="JBFOLK010000008">
    <property type="protein sequence ID" value="KAL2492146.1"/>
    <property type="molecule type" value="Genomic_DNA"/>
</dbReference>
<accession>A0ABD1RUP9</accession>
<proteinExistence type="predicted"/>
<feature type="region of interest" description="Disordered" evidence="1">
    <location>
        <begin position="1"/>
        <end position="27"/>
    </location>
</feature>